<feature type="compositionally biased region" description="Acidic residues" evidence="1">
    <location>
        <begin position="188"/>
        <end position="231"/>
    </location>
</feature>
<feature type="compositionally biased region" description="Basic and acidic residues" evidence="1">
    <location>
        <begin position="232"/>
        <end position="250"/>
    </location>
</feature>
<feature type="compositionally biased region" description="Basic and acidic residues" evidence="1">
    <location>
        <begin position="173"/>
        <end position="187"/>
    </location>
</feature>
<dbReference type="InterPro" id="IPR036322">
    <property type="entry name" value="WD40_repeat_dom_sf"/>
</dbReference>
<protein>
    <recommendedName>
        <fullName evidence="3">Ribosome biogenesis protein NSA1</fullName>
    </recommendedName>
</protein>
<proteinExistence type="predicted"/>
<feature type="region of interest" description="Disordered" evidence="1">
    <location>
        <begin position="172"/>
        <end position="256"/>
    </location>
</feature>
<dbReference type="Gene3D" id="2.130.10.10">
    <property type="entry name" value="YVTN repeat-like/Quinoprotein amine dehydrogenase"/>
    <property type="match status" value="1"/>
</dbReference>
<dbReference type="PANTHER" id="PTHR16038:SF4">
    <property type="entry name" value="WD REPEAT-CONTAINING PROTEIN 74"/>
    <property type="match status" value="1"/>
</dbReference>
<reference evidence="2" key="1">
    <citation type="journal article" date="2020" name="J. Eukaryot. Microbiol.">
        <title>De novo Sequencing, Assembly and Annotation of the Transcriptome for the Free-Living Testate Amoeba Arcella intermedia.</title>
        <authorList>
            <person name="Ribeiro G.M."/>
            <person name="Porfirio-Sousa A.L."/>
            <person name="Maurer-Alcala X.X."/>
            <person name="Katz L.A."/>
            <person name="Lahr D.J.G."/>
        </authorList>
    </citation>
    <scope>NUCLEOTIDE SEQUENCE</scope>
</reference>
<dbReference type="GO" id="GO:0030687">
    <property type="term" value="C:preribosome, large subunit precursor"/>
    <property type="evidence" value="ECO:0007669"/>
    <property type="project" value="TreeGrafter"/>
</dbReference>
<dbReference type="PANTHER" id="PTHR16038">
    <property type="entry name" value="NOP SEVEN ASSOCIATED PROTEIN 1"/>
    <property type="match status" value="1"/>
</dbReference>
<sequence length="256" mass="29643">MDIETTKPIWTAKNVPHDFLGMEVPIWDKAIDWVEKDKKVFVSVTAHHQIRLYDTRAKRRPVMTRDVGTRPFVCVKVNPLNNTQIASCNTTADLQMYDLRKNCVVLGRYKGIAGSVHDVVFEAKGFGDHPYPLLGAVGLDRYFHLFDVKTRKHVDKHYAKLRFHRMLISTNSTKKDNKEEENEKNGEEEKEQSEGSSDYDEYDECDGEFEGEEYSEDVDEEDENVFDELEVIGDKPPQKKRPRNDADSAQKNKKKK</sequence>
<dbReference type="GO" id="GO:0042273">
    <property type="term" value="P:ribosomal large subunit biogenesis"/>
    <property type="evidence" value="ECO:0007669"/>
    <property type="project" value="InterPro"/>
</dbReference>
<dbReference type="InterPro" id="IPR037379">
    <property type="entry name" value="WDR74/Nsa1"/>
</dbReference>
<dbReference type="AlphaFoldDB" id="A0A6B2LCX8"/>
<evidence type="ECO:0000256" key="1">
    <source>
        <dbReference type="SAM" id="MobiDB-lite"/>
    </source>
</evidence>
<evidence type="ECO:0000313" key="2">
    <source>
        <dbReference type="EMBL" id="NDV34886.1"/>
    </source>
</evidence>
<accession>A0A6B2LCX8</accession>
<name>A0A6B2LCX8_9EUKA</name>
<dbReference type="GO" id="GO:0005730">
    <property type="term" value="C:nucleolus"/>
    <property type="evidence" value="ECO:0007669"/>
    <property type="project" value="InterPro"/>
</dbReference>
<dbReference type="EMBL" id="GIBP01005917">
    <property type="protein sequence ID" value="NDV34886.1"/>
    <property type="molecule type" value="Transcribed_RNA"/>
</dbReference>
<evidence type="ECO:0008006" key="3">
    <source>
        <dbReference type="Google" id="ProtNLM"/>
    </source>
</evidence>
<dbReference type="InterPro" id="IPR015943">
    <property type="entry name" value="WD40/YVTN_repeat-like_dom_sf"/>
</dbReference>
<organism evidence="2">
    <name type="scientific">Arcella intermedia</name>
    <dbReference type="NCBI Taxonomy" id="1963864"/>
    <lineage>
        <taxon>Eukaryota</taxon>
        <taxon>Amoebozoa</taxon>
        <taxon>Tubulinea</taxon>
        <taxon>Elardia</taxon>
        <taxon>Arcellinida</taxon>
        <taxon>Sphaerothecina</taxon>
        <taxon>Arcellidae</taxon>
        <taxon>Arcella</taxon>
    </lineage>
</organism>
<dbReference type="SUPFAM" id="SSF50978">
    <property type="entry name" value="WD40 repeat-like"/>
    <property type="match status" value="1"/>
</dbReference>